<evidence type="ECO:0000313" key="11">
    <source>
        <dbReference type="Proteomes" id="UP000765509"/>
    </source>
</evidence>
<dbReference type="InterPro" id="IPR019313">
    <property type="entry name" value="Mediator_Med17"/>
</dbReference>
<keyword evidence="11" id="KW-1185">Reference proteome</keyword>
<comment type="subunit">
    <text evidence="8">Component of the Mediator complex.</text>
</comment>
<dbReference type="GO" id="GO:0070847">
    <property type="term" value="C:core mediator complex"/>
    <property type="evidence" value="ECO:0007669"/>
    <property type="project" value="TreeGrafter"/>
</dbReference>
<evidence type="ECO:0000256" key="5">
    <source>
        <dbReference type="ARBA" id="ARBA00023163"/>
    </source>
</evidence>
<evidence type="ECO:0000256" key="2">
    <source>
        <dbReference type="ARBA" id="ARBA00005635"/>
    </source>
</evidence>
<evidence type="ECO:0000256" key="6">
    <source>
        <dbReference type="ARBA" id="ARBA00023242"/>
    </source>
</evidence>
<evidence type="ECO:0000256" key="1">
    <source>
        <dbReference type="ARBA" id="ARBA00004123"/>
    </source>
</evidence>
<keyword evidence="5 8" id="KW-0804">Transcription</keyword>
<comment type="subcellular location">
    <subcellularLocation>
        <location evidence="1 8">Nucleus</location>
    </subcellularLocation>
</comment>
<sequence length="649" mass="71949">MVLSISVEPPATRRLFNEFPADRNTLEALKDVLWDFNDDGTQVWKEREDDAAELSKNLRRVWEERGDFSQLTIENIEKQAKQKIDGLESRSDTEAEGSALQPSPTINPANSLTVDELWEMRMKMAHQLGIIGGELSTGLDLLNILLGPLAPEAVDTDNLPLPPGGIAPILHSSDYLPPQPHPITLIDSGVCLMRKQQATQNAANVLKRAATELSEEAKRSQQQWDTLLNLREAGWNMRPKGVKPGTDVSLMSKGAERAAREIGIAFATTEAAEALRASSFASLECLNAEKGQTSMRFSLKFPPRPRRRLVISLELSDTQIEYFSPWCQSPMYENGPSFDADLELAQAEVLEEEIFGEISKEARLLTAYPTTTSDSAVVVKGFGPKAEIRFDMLERAGGSKPSRGSSPNAKLVSSIIRLLMVAVYRFRRRSAIGVTTTTMHYSQPPILVPTLDLIVFYMCTSNLRKLLFRARSDLKSTKLPIDVEFNPISESVSEIITFLGAADEAHSPAMGIGGMATLRINGRRSVTLTISCPAVISLWLKDKPLTIAPERLYEVLIDEIDQCIIRLLFEALEGPDIDVRKLPSGLVCKSNQFHLILAPKFRFGDGVIITIENLCTTLDHVSKPMLVENFTGQTGIQRWAEELKAFMVT</sequence>
<dbReference type="Pfam" id="PF10156">
    <property type="entry name" value="Med17"/>
    <property type="match status" value="1"/>
</dbReference>
<comment type="caution">
    <text evidence="10">The sequence shown here is derived from an EMBL/GenBank/DDBJ whole genome shotgun (WGS) entry which is preliminary data.</text>
</comment>
<dbReference type="EMBL" id="AVOT02015537">
    <property type="protein sequence ID" value="MBW0499923.1"/>
    <property type="molecule type" value="Genomic_DNA"/>
</dbReference>
<accession>A0A9Q3DDS6</accession>
<evidence type="ECO:0000256" key="7">
    <source>
        <dbReference type="ARBA" id="ARBA00032014"/>
    </source>
</evidence>
<comment type="similarity">
    <text evidence="2 8">Belongs to the Mediator complex subunit 17 family.</text>
</comment>
<dbReference type="Proteomes" id="UP000765509">
    <property type="component" value="Unassembled WGS sequence"/>
</dbReference>
<dbReference type="AlphaFoldDB" id="A0A9Q3DDS6"/>
<dbReference type="GO" id="GO:0003712">
    <property type="term" value="F:transcription coregulator activity"/>
    <property type="evidence" value="ECO:0007669"/>
    <property type="project" value="InterPro"/>
</dbReference>
<comment type="function">
    <text evidence="8">Component of the Mediator complex, a coactivator involved in the regulated transcription of nearly all RNA polymerase II-dependent genes. Mediator functions as a bridge to convey information from gene-specific regulatory proteins to the basal RNA polymerase II transcription machinery. Mediator is recruited to promoters by direct interactions with regulatory proteins and serves as a scaffold for the assembly of a functional preinitiation complex with RNA polymerase II and the general transcription factors.</text>
</comment>
<dbReference type="OrthoDB" id="10251234at2759"/>
<feature type="region of interest" description="Disordered" evidence="9">
    <location>
        <begin position="82"/>
        <end position="110"/>
    </location>
</feature>
<name>A0A9Q3DDS6_9BASI</name>
<dbReference type="PANTHER" id="PTHR13114">
    <property type="entry name" value="MEDIATOR OF RNA POLYMERASE II TRANSCRIPTION SUBUNIT 17"/>
    <property type="match status" value="1"/>
</dbReference>
<evidence type="ECO:0000256" key="8">
    <source>
        <dbReference type="RuleBase" id="RU364140"/>
    </source>
</evidence>
<dbReference type="PANTHER" id="PTHR13114:SF7">
    <property type="entry name" value="MEDIATOR OF RNA POLYMERASE II TRANSCRIPTION SUBUNIT 17"/>
    <property type="match status" value="1"/>
</dbReference>
<keyword evidence="6 8" id="KW-0539">Nucleus</keyword>
<organism evidence="10 11">
    <name type="scientific">Austropuccinia psidii MF-1</name>
    <dbReference type="NCBI Taxonomy" id="1389203"/>
    <lineage>
        <taxon>Eukaryota</taxon>
        <taxon>Fungi</taxon>
        <taxon>Dikarya</taxon>
        <taxon>Basidiomycota</taxon>
        <taxon>Pucciniomycotina</taxon>
        <taxon>Pucciniomycetes</taxon>
        <taxon>Pucciniales</taxon>
        <taxon>Sphaerophragmiaceae</taxon>
        <taxon>Austropuccinia</taxon>
    </lineage>
</organism>
<feature type="compositionally biased region" description="Basic and acidic residues" evidence="9">
    <location>
        <begin position="82"/>
        <end position="93"/>
    </location>
</feature>
<reference evidence="10" key="1">
    <citation type="submission" date="2021-03" db="EMBL/GenBank/DDBJ databases">
        <title>Draft genome sequence of rust myrtle Austropuccinia psidii MF-1, a brazilian biotype.</title>
        <authorList>
            <person name="Quecine M.C."/>
            <person name="Pachon D.M.R."/>
            <person name="Bonatelli M.L."/>
            <person name="Correr F.H."/>
            <person name="Franceschini L.M."/>
            <person name="Leite T.F."/>
            <person name="Margarido G.R.A."/>
            <person name="Almeida C.A."/>
            <person name="Ferrarezi J.A."/>
            <person name="Labate C.A."/>
        </authorList>
    </citation>
    <scope>NUCLEOTIDE SEQUENCE</scope>
    <source>
        <strain evidence="10">MF-1</strain>
    </source>
</reference>
<dbReference type="GO" id="GO:0006357">
    <property type="term" value="P:regulation of transcription by RNA polymerase II"/>
    <property type="evidence" value="ECO:0007669"/>
    <property type="project" value="InterPro"/>
</dbReference>
<gene>
    <name evidence="8" type="primary">MED17</name>
    <name evidence="10" type="ORF">O181_039638</name>
</gene>
<dbReference type="GO" id="GO:0016592">
    <property type="term" value="C:mediator complex"/>
    <property type="evidence" value="ECO:0007669"/>
    <property type="project" value="InterPro"/>
</dbReference>
<proteinExistence type="inferred from homology"/>
<keyword evidence="4 8" id="KW-0805">Transcription regulation</keyword>
<evidence type="ECO:0000256" key="3">
    <source>
        <dbReference type="ARBA" id="ARBA00019610"/>
    </source>
</evidence>
<feature type="compositionally biased region" description="Polar residues" evidence="9">
    <location>
        <begin position="100"/>
        <end position="110"/>
    </location>
</feature>
<protein>
    <recommendedName>
        <fullName evidence="3 8">Mediator of RNA polymerase II transcription subunit 17</fullName>
    </recommendedName>
    <alternativeName>
        <fullName evidence="7 8">Mediator complex subunit 17</fullName>
    </alternativeName>
</protein>
<keyword evidence="8" id="KW-0010">Activator</keyword>
<evidence type="ECO:0000256" key="9">
    <source>
        <dbReference type="SAM" id="MobiDB-lite"/>
    </source>
</evidence>
<evidence type="ECO:0000256" key="4">
    <source>
        <dbReference type="ARBA" id="ARBA00023015"/>
    </source>
</evidence>
<evidence type="ECO:0000313" key="10">
    <source>
        <dbReference type="EMBL" id="MBW0499923.1"/>
    </source>
</evidence>